<evidence type="ECO:0000256" key="3">
    <source>
        <dbReference type="ARBA" id="ARBA00022833"/>
    </source>
</evidence>
<protein>
    <submittedName>
        <fullName evidence="8 9">Flocculation protein FLO11</fullName>
    </submittedName>
</protein>
<dbReference type="InterPro" id="IPR001841">
    <property type="entry name" value="Znf_RING"/>
</dbReference>
<proteinExistence type="predicted"/>
<dbReference type="InterPro" id="IPR050143">
    <property type="entry name" value="TRIM/RBCC"/>
</dbReference>
<keyword evidence="2 4" id="KW-0863">Zinc-finger</keyword>
<evidence type="ECO:0000256" key="1">
    <source>
        <dbReference type="ARBA" id="ARBA00022723"/>
    </source>
</evidence>
<evidence type="ECO:0000256" key="2">
    <source>
        <dbReference type="ARBA" id="ARBA00022771"/>
    </source>
</evidence>
<keyword evidence="7" id="KW-1185">Reference proteome</keyword>
<dbReference type="InterPro" id="IPR027370">
    <property type="entry name" value="Znf-RING_euk"/>
</dbReference>
<dbReference type="Pfam" id="PF13445">
    <property type="entry name" value="zf-RING_UBOX"/>
    <property type="match status" value="1"/>
</dbReference>
<name>A0A8B7N982_HYAAZ</name>
<feature type="compositionally biased region" description="Basic and acidic residues" evidence="5">
    <location>
        <begin position="956"/>
        <end position="972"/>
    </location>
</feature>
<dbReference type="Gene3D" id="3.30.40.10">
    <property type="entry name" value="Zinc/RING finger domain, C3HC4 (zinc finger)"/>
    <property type="match status" value="1"/>
</dbReference>
<accession>A0A8B7N982</accession>
<gene>
    <name evidence="8 9" type="primary">LOC108667357</name>
</gene>
<evidence type="ECO:0000313" key="9">
    <source>
        <dbReference type="RefSeq" id="XP_018009864.1"/>
    </source>
</evidence>
<feature type="compositionally biased region" description="Basic residues" evidence="5">
    <location>
        <begin position="928"/>
        <end position="945"/>
    </location>
</feature>
<dbReference type="GeneID" id="108667357"/>
<dbReference type="Proteomes" id="UP000694843">
    <property type="component" value="Unplaced"/>
</dbReference>
<dbReference type="InterPro" id="IPR017907">
    <property type="entry name" value="Znf_RING_CS"/>
</dbReference>
<dbReference type="SMART" id="SM00184">
    <property type="entry name" value="RING"/>
    <property type="match status" value="1"/>
</dbReference>
<dbReference type="InterPro" id="IPR013083">
    <property type="entry name" value="Znf_RING/FYVE/PHD"/>
</dbReference>
<sequence>MASSMRRCPICVSEYDAVNKRPLVLSCGHTFCHDCLYRMSAHTYRTCAVCRKSWSDRTVNELPECYQLLPTDVTSDVLQCRIHNTSLLFWCVPCSEKLCRKCLRQQHRGCEWVLLEEQANELKTEMMQKVADTEAAIKESLSSIENIIKENKTVLDLQKNLGKMLKKLGKEYVIYQQRILVLQSRLNKQISELEKLSSDWTIPPGSDFLVAIRDKTAELENIKAVLMWPQKPHMRSFYGLIDNFQRCRDSNFSLTDVCDGLDLPFSDEESEVEDEENEEDMEDLEPEPANDHGEHVHEQNAVVINDPESTVLSSSTVENPSSGFDPPLFTLSNTVSSSAGILDSNANDENVTRVDATTTFVPCSRSLPTQFSLRPVISFFSQANLCFSTLASTSTPRASQSGTDPLTSPATATNALQATPLLSTDYVRNVATGGNRMENDDSPLGTNEDINSTQTDLNSSASASRPNDASSQGPTSSGISNLLPSQSIFSFAGNSGNANVQRFPFSASENRNQSNLVSVNAACSINESQNNSIRTSNFNTMPRTRGNAVGNRLQFIFSERNRLRPRIPENLLQICQDSSQPQFGFRCSFPTSMRSPASVKADSSGFSSMSRSTAQLYTANSNSSSTTNPTQCHSLTNSESMLPEATNLSFNSLLSTFKFSPTTTINTSGISSTSSSSDNTQIEIENNVPQPSSAAQLLVAEAESSDPMQNIVNAPSTMSDSGPETDSATLLTPVDIQRICSPHNENPPASSELISEAGNRGTCSGNDTQTEKSALQAVLHDSSDDSSLSSPRSDTLSREVTDEDSVTGQMRLVQSSDLLRTFKKAMNELRKLKKSLKMSKANRTTIGVATEKRETIANKSVATSTHVTAEVSNSALNSQGSSVRPKHRIQCSDYGTASTDMAAALPTSPRQPHDDTASPKRHDTLHSQYRRFLKRGGPFRRRLRPRSSAAVGGETAARKAPETPTDDQQRQN</sequence>
<feature type="compositionally biased region" description="Acidic residues" evidence="5">
    <location>
        <begin position="265"/>
        <end position="288"/>
    </location>
</feature>
<feature type="region of interest" description="Disordered" evidence="5">
    <location>
        <begin position="263"/>
        <end position="292"/>
    </location>
</feature>
<dbReference type="GO" id="GO:0008270">
    <property type="term" value="F:zinc ion binding"/>
    <property type="evidence" value="ECO:0007669"/>
    <property type="project" value="UniProtKB-KW"/>
</dbReference>
<feature type="compositionally biased region" description="Low complexity" evidence="5">
    <location>
        <begin position="785"/>
        <end position="794"/>
    </location>
</feature>
<dbReference type="PROSITE" id="PS50089">
    <property type="entry name" value="ZF_RING_2"/>
    <property type="match status" value="1"/>
</dbReference>
<feature type="compositionally biased region" description="Polar residues" evidence="5">
    <location>
        <begin position="706"/>
        <end position="730"/>
    </location>
</feature>
<feature type="compositionally biased region" description="Polar residues" evidence="5">
    <location>
        <begin position="444"/>
        <end position="479"/>
    </location>
</feature>
<dbReference type="KEGG" id="hazt:108667357"/>
<evidence type="ECO:0000256" key="4">
    <source>
        <dbReference type="PROSITE-ProRule" id="PRU00175"/>
    </source>
</evidence>
<feature type="region of interest" description="Disordered" evidence="5">
    <location>
        <begin position="700"/>
        <end position="806"/>
    </location>
</feature>
<dbReference type="OrthoDB" id="654191at2759"/>
<feature type="compositionally biased region" description="Polar residues" evidence="5">
    <location>
        <begin position="743"/>
        <end position="753"/>
    </location>
</feature>
<dbReference type="RefSeq" id="XP_018009864.1">
    <property type="nucleotide sequence ID" value="XM_018154375.2"/>
</dbReference>
<feature type="domain" description="RING-type" evidence="6">
    <location>
        <begin position="8"/>
        <end position="51"/>
    </location>
</feature>
<reference evidence="8 9" key="1">
    <citation type="submission" date="2025-04" db="UniProtKB">
        <authorList>
            <consortium name="RefSeq"/>
        </authorList>
    </citation>
    <scope>IDENTIFICATION</scope>
    <source>
        <tissue evidence="8 9">Whole organism</tissue>
    </source>
</reference>
<dbReference type="AlphaFoldDB" id="A0A8B7N982"/>
<dbReference type="SUPFAM" id="SSF57845">
    <property type="entry name" value="B-box zinc-binding domain"/>
    <property type="match status" value="1"/>
</dbReference>
<keyword evidence="1" id="KW-0479">Metal-binding</keyword>
<evidence type="ECO:0000256" key="5">
    <source>
        <dbReference type="SAM" id="MobiDB-lite"/>
    </source>
</evidence>
<feature type="compositionally biased region" description="Basic and acidic residues" evidence="5">
    <location>
        <begin position="911"/>
        <end position="925"/>
    </location>
</feature>
<feature type="region of interest" description="Disordered" evidence="5">
    <location>
        <begin position="904"/>
        <end position="972"/>
    </location>
</feature>
<dbReference type="PANTHER" id="PTHR24103">
    <property type="entry name" value="E3 UBIQUITIN-PROTEIN LIGASE TRIM"/>
    <property type="match status" value="1"/>
</dbReference>
<evidence type="ECO:0000313" key="7">
    <source>
        <dbReference type="Proteomes" id="UP000694843"/>
    </source>
</evidence>
<feature type="compositionally biased region" description="Polar residues" evidence="5">
    <location>
        <begin position="761"/>
        <end position="773"/>
    </location>
</feature>
<evidence type="ECO:0000313" key="8">
    <source>
        <dbReference type="RefSeq" id="XP_018009863.1"/>
    </source>
</evidence>
<dbReference type="SUPFAM" id="SSF57850">
    <property type="entry name" value="RING/U-box"/>
    <property type="match status" value="1"/>
</dbReference>
<feature type="region of interest" description="Disordered" evidence="5">
    <location>
        <begin position="393"/>
        <end position="417"/>
    </location>
</feature>
<dbReference type="PROSITE" id="PS00518">
    <property type="entry name" value="ZF_RING_1"/>
    <property type="match status" value="1"/>
</dbReference>
<feature type="region of interest" description="Disordered" evidence="5">
    <location>
        <begin position="432"/>
        <end position="479"/>
    </location>
</feature>
<dbReference type="Gene3D" id="3.30.160.60">
    <property type="entry name" value="Classic Zinc Finger"/>
    <property type="match status" value="1"/>
</dbReference>
<keyword evidence="3" id="KW-0862">Zinc</keyword>
<organism evidence="7 9">
    <name type="scientific">Hyalella azteca</name>
    <name type="common">Amphipod</name>
    <dbReference type="NCBI Taxonomy" id="294128"/>
    <lineage>
        <taxon>Eukaryota</taxon>
        <taxon>Metazoa</taxon>
        <taxon>Ecdysozoa</taxon>
        <taxon>Arthropoda</taxon>
        <taxon>Crustacea</taxon>
        <taxon>Multicrustacea</taxon>
        <taxon>Malacostraca</taxon>
        <taxon>Eumalacostraca</taxon>
        <taxon>Peracarida</taxon>
        <taxon>Amphipoda</taxon>
        <taxon>Senticaudata</taxon>
        <taxon>Talitrida</taxon>
        <taxon>Talitroidea</taxon>
        <taxon>Hyalellidae</taxon>
        <taxon>Hyalella</taxon>
    </lineage>
</organism>
<dbReference type="RefSeq" id="XP_018009863.1">
    <property type="nucleotide sequence ID" value="XM_018154374.2"/>
</dbReference>
<evidence type="ECO:0000259" key="6">
    <source>
        <dbReference type="PROSITE" id="PS50089"/>
    </source>
</evidence>